<keyword evidence="2" id="KW-1185">Reference proteome</keyword>
<name>A0AAV7NQ13_PLEWA</name>
<gene>
    <name evidence="1" type="ORF">NDU88_006358</name>
</gene>
<evidence type="ECO:0000313" key="2">
    <source>
        <dbReference type="Proteomes" id="UP001066276"/>
    </source>
</evidence>
<comment type="caution">
    <text evidence="1">The sequence shown here is derived from an EMBL/GenBank/DDBJ whole genome shotgun (WGS) entry which is preliminary data.</text>
</comment>
<dbReference type="EMBL" id="JANPWB010000012">
    <property type="protein sequence ID" value="KAJ1118163.1"/>
    <property type="molecule type" value="Genomic_DNA"/>
</dbReference>
<accession>A0AAV7NQ13</accession>
<sequence>MKARRQTISGQLVAVHVAKSAILKLRIDESFDSLLDSTNQMTVKHHLNAIEVPGLQQISKQIDDGAAQIFHPATMVNYYRPQYFELLDTVSVHFTQHIDQEGIQTYEKLEQVLLAGNGMDSIAQYKEIYPLLLKAQFTTLSSMCKYSSVPEPADIL</sequence>
<organism evidence="1 2">
    <name type="scientific">Pleurodeles waltl</name>
    <name type="common">Iberian ribbed newt</name>
    <dbReference type="NCBI Taxonomy" id="8319"/>
    <lineage>
        <taxon>Eukaryota</taxon>
        <taxon>Metazoa</taxon>
        <taxon>Chordata</taxon>
        <taxon>Craniata</taxon>
        <taxon>Vertebrata</taxon>
        <taxon>Euteleostomi</taxon>
        <taxon>Amphibia</taxon>
        <taxon>Batrachia</taxon>
        <taxon>Caudata</taxon>
        <taxon>Salamandroidea</taxon>
        <taxon>Salamandridae</taxon>
        <taxon>Pleurodelinae</taxon>
        <taxon>Pleurodeles</taxon>
    </lineage>
</organism>
<proteinExistence type="predicted"/>
<dbReference type="Proteomes" id="UP001066276">
    <property type="component" value="Chromosome 8"/>
</dbReference>
<protein>
    <submittedName>
        <fullName evidence="1">Uncharacterized protein</fullName>
    </submittedName>
</protein>
<reference evidence="1" key="1">
    <citation type="journal article" date="2022" name="bioRxiv">
        <title>Sequencing and chromosome-scale assembly of the giantPleurodeles waltlgenome.</title>
        <authorList>
            <person name="Brown T."/>
            <person name="Elewa A."/>
            <person name="Iarovenko S."/>
            <person name="Subramanian E."/>
            <person name="Araus A.J."/>
            <person name="Petzold A."/>
            <person name="Susuki M."/>
            <person name="Suzuki K.-i.T."/>
            <person name="Hayashi T."/>
            <person name="Toyoda A."/>
            <person name="Oliveira C."/>
            <person name="Osipova E."/>
            <person name="Leigh N.D."/>
            <person name="Simon A."/>
            <person name="Yun M.H."/>
        </authorList>
    </citation>
    <scope>NUCLEOTIDE SEQUENCE</scope>
    <source>
        <strain evidence="1">20211129_DDA</strain>
        <tissue evidence="1">Liver</tissue>
    </source>
</reference>
<dbReference type="AlphaFoldDB" id="A0AAV7NQ13"/>
<evidence type="ECO:0000313" key="1">
    <source>
        <dbReference type="EMBL" id="KAJ1118163.1"/>
    </source>
</evidence>